<dbReference type="GeneTree" id="ENSGT00390000014818"/>
<keyword evidence="2" id="KW-1185">Reference proteome</keyword>
<accession>A0A7N5K9L2</accession>
<dbReference type="Proteomes" id="UP000008912">
    <property type="component" value="Unassembled WGS sequence"/>
</dbReference>
<reference evidence="1" key="2">
    <citation type="submission" date="2025-08" db="UniProtKB">
        <authorList>
            <consortium name="Ensembl"/>
        </authorList>
    </citation>
    <scope>IDENTIFICATION</scope>
</reference>
<reference evidence="1" key="3">
    <citation type="submission" date="2025-09" db="UniProtKB">
        <authorList>
            <consortium name="Ensembl"/>
        </authorList>
    </citation>
    <scope>IDENTIFICATION</scope>
</reference>
<sequence>IKFNSVHLAPFGGRFFSLCIFQLGNVSHRLWTQDVASPMTADLTISVIVISPDSFHQLSQSSFVFQVKLCEGNSGACLPVDQMPQPGLPLDSTVREFLSHDTGQAGRQPQLNGIHIMCNHYQLSLLVFH</sequence>
<dbReference type="PANTHER" id="PTHR11667">
    <property type="match status" value="1"/>
</dbReference>
<dbReference type="AlphaFoldDB" id="A0A7N5K9L2"/>
<dbReference type="Ensembl" id="ENSAMET00000046110.1">
    <property type="protein sequence ID" value="ENSAMEP00000037146.1"/>
    <property type="gene ID" value="ENSAMEG00000023809.1"/>
</dbReference>
<evidence type="ECO:0000313" key="2">
    <source>
        <dbReference type="Proteomes" id="UP000008912"/>
    </source>
</evidence>
<evidence type="ECO:0000313" key="1">
    <source>
        <dbReference type="Ensembl" id="ENSAMEP00000037146.1"/>
    </source>
</evidence>
<protein>
    <submittedName>
        <fullName evidence="1">Uncharacterized protein</fullName>
    </submittedName>
</protein>
<proteinExistence type="predicted"/>
<organism evidence="1 2">
    <name type="scientific">Ailuropoda melanoleuca</name>
    <name type="common">Giant panda</name>
    <dbReference type="NCBI Taxonomy" id="9646"/>
    <lineage>
        <taxon>Eukaryota</taxon>
        <taxon>Metazoa</taxon>
        <taxon>Chordata</taxon>
        <taxon>Craniata</taxon>
        <taxon>Vertebrata</taxon>
        <taxon>Euteleostomi</taxon>
        <taxon>Mammalia</taxon>
        <taxon>Eutheria</taxon>
        <taxon>Laurasiatheria</taxon>
        <taxon>Carnivora</taxon>
        <taxon>Caniformia</taxon>
        <taxon>Ursidae</taxon>
        <taxon>Ailuropoda</taxon>
    </lineage>
</organism>
<reference evidence="1 2" key="1">
    <citation type="journal article" date="2010" name="Nature">
        <title>The sequence and de novo assembly of the giant panda genome.</title>
        <authorList>
            <person name="Li R."/>
            <person name="Fan W."/>
            <person name="Tian G."/>
            <person name="Zhu H."/>
            <person name="He L."/>
            <person name="Cai J."/>
            <person name="Huang Q."/>
            <person name="Cai Q."/>
            <person name="Li B."/>
            <person name="Bai Y."/>
            <person name="Zhang Z."/>
            <person name="Zhang Y."/>
            <person name="Wang W."/>
            <person name="Li J."/>
            <person name="Wei F."/>
            <person name="Li H."/>
            <person name="Jian M."/>
            <person name="Li J."/>
            <person name="Zhang Z."/>
            <person name="Nielsen R."/>
            <person name="Li D."/>
            <person name="Gu W."/>
            <person name="Yang Z."/>
            <person name="Xuan Z."/>
            <person name="Ryder O.A."/>
            <person name="Leung F.C."/>
            <person name="Zhou Y."/>
            <person name="Cao J."/>
            <person name="Sun X."/>
            <person name="Fu Y."/>
            <person name="Fang X."/>
            <person name="Guo X."/>
            <person name="Wang B."/>
            <person name="Hou R."/>
            <person name="Shen F."/>
            <person name="Mu B."/>
            <person name="Ni P."/>
            <person name="Lin R."/>
            <person name="Qian W."/>
            <person name="Wang G."/>
            <person name="Yu C."/>
            <person name="Nie W."/>
            <person name="Wang J."/>
            <person name="Wu Z."/>
            <person name="Liang H."/>
            <person name="Min J."/>
            <person name="Wu Q."/>
            <person name="Cheng S."/>
            <person name="Ruan J."/>
            <person name="Wang M."/>
            <person name="Shi Z."/>
            <person name="Wen M."/>
            <person name="Liu B."/>
            <person name="Ren X."/>
            <person name="Zheng H."/>
            <person name="Dong D."/>
            <person name="Cook K."/>
            <person name="Shan G."/>
            <person name="Zhang H."/>
            <person name="Kosiol C."/>
            <person name="Xie X."/>
            <person name="Lu Z."/>
            <person name="Zheng H."/>
            <person name="Li Y."/>
            <person name="Steiner C.C."/>
            <person name="Lam T.T."/>
            <person name="Lin S."/>
            <person name="Zhang Q."/>
            <person name="Li G."/>
            <person name="Tian J."/>
            <person name="Gong T."/>
            <person name="Liu H."/>
            <person name="Zhang D."/>
            <person name="Fang L."/>
            <person name="Ye C."/>
            <person name="Zhang J."/>
            <person name="Hu W."/>
            <person name="Xu A."/>
            <person name="Ren Y."/>
            <person name="Zhang G."/>
            <person name="Bruford M.W."/>
            <person name="Li Q."/>
            <person name="Ma L."/>
            <person name="Guo Y."/>
            <person name="An N."/>
            <person name="Hu Y."/>
            <person name="Zheng Y."/>
            <person name="Shi Y."/>
            <person name="Li Z."/>
            <person name="Liu Q."/>
            <person name="Chen Y."/>
            <person name="Zhao J."/>
            <person name="Qu N."/>
            <person name="Zhao S."/>
            <person name="Tian F."/>
            <person name="Wang X."/>
            <person name="Wang H."/>
            <person name="Xu L."/>
            <person name="Liu X."/>
            <person name="Vinar T."/>
            <person name="Wang Y."/>
            <person name="Lam T.W."/>
            <person name="Yiu S.M."/>
            <person name="Liu S."/>
            <person name="Zhang H."/>
            <person name="Li D."/>
            <person name="Huang Y."/>
            <person name="Wang X."/>
            <person name="Yang G."/>
            <person name="Jiang Z."/>
            <person name="Wang J."/>
            <person name="Qin N."/>
            <person name="Li L."/>
            <person name="Li J."/>
            <person name="Bolund L."/>
            <person name="Kristiansen K."/>
            <person name="Wong G.K."/>
            <person name="Olson M."/>
            <person name="Zhang X."/>
            <person name="Li S."/>
            <person name="Yang H."/>
            <person name="Wang J."/>
            <person name="Wang J."/>
        </authorList>
    </citation>
    <scope>NUCLEOTIDE SEQUENCE [LARGE SCALE GENOMIC DNA]</scope>
</reference>
<dbReference type="InParanoid" id="A0A7N5K9L2"/>
<dbReference type="PANTHER" id="PTHR11667:SF27">
    <property type="entry name" value="ADENYLATE KINASE"/>
    <property type="match status" value="1"/>
</dbReference>
<name>A0A7N5K9L2_AILME</name>